<dbReference type="Gene3D" id="3.40.50.261">
    <property type="entry name" value="Succinyl-CoA synthetase domains"/>
    <property type="match status" value="1"/>
</dbReference>
<dbReference type="PANTHER" id="PTHR11117:SF2">
    <property type="entry name" value="SUCCINATE--COA LIGASE [ADP_GDP-FORMING] SUBUNIT ALPHA, MITOCHONDRIAL"/>
    <property type="match status" value="1"/>
</dbReference>
<dbReference type="InterPro" id="IPR005811">
    <property type="entry name" value="SUCC_ACL_C"/>
</dbReference>
<dbReference type="Gene3D" id="3.40.50.720">
    <property type="entry name" value="NAD(P)-binding Rossmann-like Domain"/>
    <property type="match status" value="1"/>
</dbReference>
<organism evidence="10 11">
    <name type="scientific">Candidatus Segetimicrobium genomatis</name>
    <dbReference type="NCBI Taxonomy" id="2569760"/>
    <lineage>
        <taxon>Bacteria</taxon>
        <taxon>Bacillati</taxon>
        <taxon>Candidatus Sysuimicrobiota</taxon>
        <taxon>Candidatus Sysuimicrobiia</taxon>
        <taxon>Candidatus Sysuimicrobiales</taxon>
        <taxon>Candidatus Segetimicrobiaceae</taxon>
        <taxon>Candidatus Segetimicrobium</taxon>
    </lineage>
</organism>
<dbReference type="Proteomes" id="UP000318509">
    <property type="component" value="Unassembled WGS sequence"/>
</dbReference>
<evidence type="ECO:0000256" key="4">
    <source>
        <dbReference type="ARBA" id="ARBA00060724"/>
    </source>
</evidence>
<dbReference type="PROSITE" id="PS00399">
    <property type="entry name" value="SUCCINYL_COA_LIG_2"/>
    <property type="match status" value="1"/>
</dbReference>
<comment type="catalytic activity">
    <reaction evidence="5">
        <text>GTP + succinate + CoA = succinyl-CoA + GDP + phosphate</text>
        <dbReference type="Rhea" id="RHEA:22120"/>
        <dbReference type="ChEBI" id="CHEBI:30031"/>
        <dbReference type="ChEBI" id="CHEBI:37565"/>
        <dbReference type="ChEBI" id="CHEBI:43474"/>
        <dbReference type="ChEBI" id="CHEBI:57287"/>
        <dbReference type="ChEBI" id="CHEBI:57292"/>
        <dbReference type="ChEBI" id="CHEBI:58189"/>
    </reaction>
</comment>
<comment type="function">
    <text evidence="5 8">Succinyl-CoA synthetase functions in the citric acid cycle (TCA), coupling the hydrolysis of succinyl-CoA to the synthesis of either ATP or GTP and thus represents the only step of substrate-level phosphorylation in the TCA. The alpha subunit of the enzyme binds the substrates coenzyme A and phosphate, while succinate binding and nucleotide specificity is provided by the beta subunit.</text>
</comment>
<keyword evidence="3 5" id="KW-0547">Nucleotide-binding</keyword>
<feature type="domain" description="CoA-binding" evidence="9">
    <location>
        <begin position="4"/>
        <end position="100"/>
    </location>
</feature>
<dbReference type="SUPFAM" id="SSF51735">
    <property type="entry name" value="NAD(P)-binding Rossmann-fold domains"/>
    <property type="match status" value="1"/>
</dbReference>
<dbReference type="FunFam" id="3.40.50.720:FF:000277">
    <property type="entry name" value="Succinate--CoA ligase [ADP-forming] subunit alpha"/>
    <property type="match status" value="1"/>
</dbReference>
<evidence type="ECO:0000256" key="7">
    <source>
        <dbReference type="RuleBase" id="RU000677"/>
    </source>
</evidence>
<name>A0A537JYP9_9BACT</name>
<feature type="active site" description="Tele-phosphohistidine intermediate" evidence="5 6">
    <location>
        <position position="247"/>
    </location>
</feature>
<gene>
    <name evidence="5 10" type="primary">sucD</name>
    <name evidence="10" type="ORF">E6H00_12175</name>
</gene>
<dbReference type="AlphaFoldDB" id="A0A537JYP9"/>
<dbReference type="GO" id="GO:0006099">
    <property type="term" value="P:tricarboxylic acid cycle"/>
    <property type="evidence" value="ECO:0007669"/>
    <property type="project" value="UniProtKB-UniRule"/>
</dbReference>
<dbReference type="PRINTS" id="PR01798">
    <property type="entry name" value="SCOASYNTHASE"/>
</dbReference>
<dbReference type="InterPro" id="IPR016102">
    <property type="entry name" value="Succinyl-CoA_synth-like"/>
</dbReference>
<dbReference type="PROSITE" id="PS01216">
    <property type="entry name" value="SUCCINYL_COA_LIG_1"/>
    <property type="match status" value="1"/>
</dbReference>
<dbReference type="FunFam" id="3.40.50.261:FF:000006">
    <property type="entry name" value="Succinate--CoA ligase [ADP-forming] subunit alpha"/>
    <property type="match status" value="1"/>
</dbReference>
<comment type="pathway">
    <text evidence="5 8">Carbohydrate metabolism; tricarboxylic acid cycle; succinate from succinyl-CoA (ligase route): step 1/1.</text>
</comment>
<dbReference type="InterPro" id="IPR036291">
    <property type="entry name" value="NAD(P)-bd_dom_sf"/>
</dbReference>
<evidence type="ECO:0000259" key="9">
    <source>
        <dbReference type="SMART" id="SM00881"/>
    </source>
</evidence>
<dbReference type="SMART" id="SM00881">
    <property type="entry name" value="CoA_binding"/>
    <property type="match status" value="1"/>
</dbReference>
<dbReference type="PIRSF" id="PIRSF001553">
    <property type="entry name" value="SucCS_alpha"/>
    <property type="match status" value="1"/>
</dbReference>
<feature type="binding site" evidence="5">
    <location>
        <position position="43"/>
    </location>
    <ligand>
        <name>CoA</name>
        <dbReference type="ChEBI" id="CHEBI:57287"/>
    </ligand>
</feature>
<dbReference type="GO" id="GO:0009361">
    <property type="term" value="C:succinate-CoA ligase complex (ADP-forming)"/>
    <property type="evidence" value="ECO:0007669"/>
    <property type="project" value="TreeGrafter"/>
</dbReference>
<dbReference type="GO" id="GO:0000166">
    <property type="term" value="F:nucleotide binding"/>
    <property type="evidence" value="ECO:0007669"/>
    <property type="project" value="UniProtKB-KW"/>
</dbReference>
<comment type="catalytic activity">
    <reaction evidence="5 8">
        <text>succinate + ATP + CoA = succinyl-CoA + ADP + phosphate</text>
        <dbReference type="Rhea" id="RHEA:17661"/>
        <dbReference type="ChEBI" id="CHEBI:30031"/>
        <dbReference type="ChEBI" id="CHEBI:30616"/>
        <dbReference type="ChEBI" id="CHEBI:43474"/>
        <dbReference type="ChEBI" id="CHEBI:57287"/>
        <dbReference type="ChEBI" id="CHEBI:57292"/>
        <dbReference type="ChEBI" id="CHEBI:456216"/>
        <dbReference type="EC" id="6.2.1.5"/>
    </reaction>
</comment>
<dbReference type="UniPathway" id="UPA00223">
    <property type="reaction ID" value="UER00999"/>
</dbReference>
<keyword evidence="1 5" id="KW-0816">Tricarboxylic acid cycle</keyword>
<evidence type="ECO:0000256" key="1">
    <source>
        <dbReference type="ARBA" id="ARBA00022532"/>
    </source>
</evidence>
<reference evidence="10 11" key="1">
    <citation type="journal article" date="2019" name="Nat. Microbiol.">
        <title>Mediterranean grassland soil C-N compound turnover is dependent on rainfall and depth, and is mediated by genomically divergent microorganisms.</title>
        <authorList>
            <person name="Diamond S."/>
            <person name="Andeer P.F."/>
            <person name="Li Z."/>
            <person name="Crits-Christoph A."/>
            <person name="Burstein D."/>
            <person name="Anantharaman K."/>
            <person name="Lane K.R."/>
            <person name="Thomas B.C."/>
            <person name="Pan C."/>
            <person name="Northen T.R."/>
            <person name="Banfield J.F."/>
        </authorList>
    </citation>
    <scope>NUCLEOTIDE SEQUENCE [LARGE SCALE GENOMIC DNA]</scope>
    <source>
        <strain evidence="10">NP_3</strain>
    </source>
</reference>
<comment type="subunit">
    <text evidence="5 8">Heterotetramer of two alpha and two beta subunits.</text>
</comment>
<dbReference type="PANTHER" id="PTHR11117">
    <property type="entry name" value="SUCCINYL-COA LIGASE SUBUNIT ALPHA"/>
    <property type="match status" value="1"/>
</dbReference>
<dbReference type="EC" id="6.2.1.5" evidence="5"/>
<evidence type="ECO:0000256" key="3">
    <source>
        <dbReference type="ARBA" id="ARBA00022741"/>
    </source>
</evidence>
<accession>A0A537JYP9</accession>
<evidence type="ECO:0000313" key="10">
    <source>
        <dbReference type="EMBL" id="TMI88658.1"/>
    </source>
</evidence>
<evidence type="ECO:0000256" key="8">
    <source>
        <dbReference type="RuleBase" id="RU000699"/>
    </source>
</evidence>
<dbReference type="Pfam" id="PF00549">
    <property type="entry name" value="Ligase_CoA"/>
    <property type="match status" value="1"/>
</dbReference>
<evidence type="ECO:0000256" key="5">
    <source>
        <dbReference type="HAMAP-Rule" id="MF_01988"/>
    </source>
</evidence>
<dbReference type="Pfam" id="PF02629">
    <property type="entry name" value="CoA_binding"/>
    <property type="match status" value="1"/>
</dbReference>
<dbReference type="InterPro" id="IPR003781">
    <property type="entry name" value="CoA-bd"/>
</dbReference>
<protein>
    <recommendedName>
        <fullName evidence="5">Succinate--CoA ligase [ADP-forming] subunit alpha</fullName>
        <ecNumber evidence="5">6.2.1.5</ecNumber>
    </recommendedName>
    <alternativeName>
        <fullName evidence="5">Succinyl-CoA synthetase subunit alpha</fullName>
        <shortName evidence="5">SCS-alpha</shortName>
    </alternativeName>
</protein>
<dbReference type="HAMAP" id="MF_01988">
    <property type="entry name" value="Succ_CoA_alpha"/>
    <property type="match status" value="1"/>
</dbReference>
<sequence>MAIIVGRDTRLLVQGITGYQGAFHTGLMLQAGTRVVAGVTPGKGGAKVHDVPVFETVDEAIRATGAGASVIFVPARLARDAALEAISSRLNPVVIITEGMPVHDAIEVVTYAAQQGVRVLGPNGPGVTTPGECRVGIMPTHLFSRGHVGIVSRSGTLTYEIVAGLTRAGLGQSTAVGLGGDPVVGLSFVDVLQLFNADPDTHAIVLIGEIGGAGEEEAARYIGESVKKPVAAYIAGRTAPEGKRMGHAGAVISGTEGTAEHKIQALEAAGAAVARLVSGIPALLTARLGAGERTRRSSR</sequence>
<dbReference type="SUPFAM" id="SSF52210">
    <property type="entry name" value="Succinyl-CoA synthetase domains"/>
    <property type="match status" value="1"/>
</dbReference>
<dbReference type="NCBIfam" id="NF004230">
    <property type="entry name" value="PRK05678.1"/>
    <property type="match status" value="1"/>
</dbReference>
<comment type="similarity">
    <text evidence="4 5 7">Belongs to the succinate/malate CoA ligase alpha subunit family.</text>
</comment>
<dbReference type="GO" id="GO:0004776">
    <property type="term" value="F:succinate-CoA ligase (GDP-forming) activity"/>
    <property type="evidence" value="ECO:0007669"/>
    <property type="project" value="TreeGrafter"/>
</dbReference>
<dbReference type="NCBIfam" id="TIGR01019">
    <property type="entry name" value="sucCoAalpha"/>
    <property type="match status" value="1"/>
</dbReference>
<dbReference type="GO" id="GO:0004775">
    <property type="term" value="F:succinate-CoA ligase (ADP-forming) activity"/>
    <property type="evidence" value="ECO:0007669"/>
    <property type="project" value="UniProtKB-UniRule"/>
</dbReference>
<dbReference type="InterPro" id="IPR017440">
    <property type="entry name" value="Cit_synth/succinyl-CoA_lig_AS"/>
</dbReference>
<evidence type="ECO:0000256" key="6">
    <source>
        <dbReference type="PIRSR" id="PIRSR001553-1"/>
    </source>
</evidence>
<feature type="binding site" evidence="5">
    <location>
        <begin position="17"/>
        <end position="20"/>
    </location>
    <ligand>
        <name>CoA</name>
        <dbReference type="ChEBI" id="CHEBI:57287"/>
    </ligand>
</feature>
<dbReference type="InterPro" id="IPR033847">
    <property type="entry name" value="Citrt_syn/SCS-alpha_CS"/>
</dbReference>
<feature type="binding site" evidence="5">
    <location>
        <begin position="96"/>
        <end position="98"/>
    </location>
    <ligand>
        <name>CoA</name>
        <dbReference type="ChEBI" id="CHEBI:57287"/>
    </ligand>
</feature>
<feature type="binding site" evidence="5">
    <location>
        <position position="159"/>
    </location>
    <ligand>
        <name>substrate</name>
        <note>ligand shared with subunit beta</note>
    </ligand>
</feature>
<evidence type="ECO:0000313" key="11">
    <source>
        <dbReference type="Proteomes" id="UP000318509"/>
    </source>
</evidence>
<comment type="caution">
    <text evidence="10">The sequence shown here is derived from an EMBL/GenBank/DDBJ whole genome shotgun (WGS) entry which is preliminary data.</text>
</comment>
<keyword evidence="2 5" id="KW-0436">Ligase</keyword>
<dbReference type="InterPro" id="IPR005810">
    <property type="entry name" value="CoA_lig_alpha"/>
</dbReference>
<dbReference type="EMBL" id="VBAK01000137">
    <property type="protein sequence ID" value="TMI88658.1"/>
    <property type="molecule type" value="Genomic_DNA"/>
</dbReference>
<proteinExistence type="inferred from homology"/>
<evidence type="ECO:0000256" key="2">
    <source>
        <dbReference type="ARBA" id="ARBA00022598"/>
    </source>
</evidence>